<name>G3AUV2_SPAPN</name>
<proteinExistence type="predicted"/>
<reference evidence="1 2" key="1">
    <citation type="journal article" date="2011" name="Proc. Natl. Acad. Sci. U.S.A.">
        <title>Comparative genomics of xylose-fermenting fungi for enhanced biofuel production.</title>
        <authorList>
            <person name="Wohlbach D.J."/>
            <person name="Kuo A."/>
            <person name="Sato T.K."/>
            <person name="Potts K.M."/>
            <person name="Salamov A.A."/>
            <person name="LaButti K.M."/>
            <person name="Sun H."/>
            <person name="Clum A."/>
            <person name="Pangilinan J.L."/>
            <person name="Lindquist E.A."/>
            <person name="Lucas S."/>
            <person name="Lapidus A."/>
            <person name="Jin M."/>
            <person name="Gunawan C."/>
            <person name="Balan V."/>
            <person name="Dale B.E."/>
            <person name="Jeffries T.W."/>
            <person name="Zinkel R."/>
            <person name="Barry K.W."/>
            <person name="Grigoriev I.V."/>
            <person name="Gasch A.P."/>
        </authorList>
    </citation>
    <scope>NUCLEOTIDE SEQUENCE [LARGE SCALE GENOMIC DNA]</scope>
    <source>
        <strain evidence="2">NRRL Y-27907 / 11-Y1</strain>
    </source>
</reference>
<dbReference type="OMA" id="HISHFKY"/>
<evidence type="ECO:0008006" key="3">
    <source>
        <dbReference type="Google" id="ProtNLM"/>
    </source>
</evidence>
<sequence>MVEFAQLPDDIIFLIYDQLEVLSIKKLQYFPELAQGIRHYLYGHSRYLICLDEDPKVLTEHNQNQQSQFRHSEIEDTPFDMAGYKLSKLIHNESMRNHISHFKYYQIEILISQFDSTLALLELYKPVIHELFYREEEEGTKNIRLHIRLHYTMNTFYDMKNCLVNVDKISHFFNNNNKNSVQIDLELNRR</sequence>
<dbReference type="eggNOG" id="ENOG502RQ9P">
    <property type="taxonomic scope" value="Eukaryota"/>
</dbReference>
<accession>G3AUV2</accession>
<dbReference type="HOGENOM" id="CLU_1348754_0_0_1"/>
<dbReference type="OrthoDB" id="4019356at2759"/>
<dbReference type="EMBL" id="GL996506">
    <property type="protein sequence ID" value="EGW30043.1"/>
    <property type="molecule type" value="Genomic_DNA"/>
</dbReference>
<evidence type="ECO:0000313" key="1">
    <source>
        <dbReference type="EMBL" id="EGW30043.1"/>
    </source>
</evidence>
<organism evidence="2">
    <name type="scientific">Spathaspora passalidarum (strain NRRL Y-27907 / 11-Y1)</name>
    <dbReference type="NCBI Taxonomy" id="619300"/>
    <lineage>
        <taxon>Eukaryota</taxon>
        <taxon>Fungi</taxon>
        <taxon>Dikarya</taxon>
        <taxon>Ascomycota</taxon>
        <taxon>Saccharomycotina</taxon>
        <taxon>Pichiomycetes</taxon>
        <taxon>Debaryomycetaceae</taxon>
        <taxon>Spathaspora</taxon>
    </lineage>
</organism>
<dbReference type="GeneID" id="18874854"/>
<dbReference type="KEGG" id="spaa:SPAPADRAFT_63657"/>
<protein>
    <recommendedName>
        <fullName evidence="3">F-box domain-containing protein</fullName>
    </recommendedName>
</protein>
<keyword evidence="2" id="KW-1185">Reference proteome</keyword>
<dbReference type="Proteomes" id="UP000000709">
    <property type="component" value="Unassembled WGS sequence"/>
</dbReference>
<dbReference type="RefSeq" id="XP_007377809.1">
    <property type="nucleotide sequence ID" value="XM_007377747.1"/>
</dbReference>
<dbReference type="AlphaFoldDB" id="G3AUV2"/>
<dbReference type="InParanoid" id="G3AUV2"/>
<evidence type="ECO:0000313" key="2">
    <source>
        <dbReference type="Proteomes" id="UP000000709"/>
    </source>
</evidence>
<gene>
    <name evidence="1" type="ORF">SPAPADRAFT_63657</name>
</gene>